<evidence type="ECO:0000313" key="1">
    <source>
        <dbReference type="EMBL" id="EAY12747.1"/>
    </source>
</evidence>
<dbReference type="VEuPathDB" id="TrichDB:TVAGG3_0647860"/>
<reference evidence="1" key="1">
    <citation type="submission" date="2006-10" db="EMBL/GenBank/DDBJ databases">
        <authorList>
            <person name="Amadeo P."/>
            <person name="Zhao Q."/>
            <person name="Wortman J."/>
            <person name="Fraser-Liggett C."/>
            <person name="Carlton J."/>
        </authorList>
    </citation>
    <scope>NUCLEOTIDE SEQUENCE</scope>
    <source>
        <strain evidence="1">G3</strain>
    </source>
</reference>
<reference evidence="1" key="2">
    <citation type="journal article" date="2007" name="Science">
        <title>Draft genome sequence of the sexually transmitted pathogen Trichomonas vaginalis.</title>
        <authorList>
            <person name="Carlton J.M."/>
            <person name="Hirt R.P."/>
            <person name="Silva J.C."/>
            <person name="Delcher A.L."/>
            <person name="Schatz M."/>
            <person name="Zhao Q."/>
            <person name="Wortman J.R."/>
            <person name="Bidwell S.L."/>
            <person name="Alsmark U.C.M."/>
            <person name="Besteiro S."/>
            <person name="Sicheritz-Ponten T."/>
            <person name="Noel C.J."/>
            <person name="Dacks J.B."/>
            <person name="Foster P.G."/>
            <person name="Simillion C."/>
            <person name="Van de Peer Y."/>
            <person name="Miranda-Saavedra D."/>
            <person name="Barton G.J."/>
            <person name="Westrop G.D."/>
            <person name="Mueller S."/>
            <person name="Dessi D."/>
            <person name="Fiori P.L."/>
            <person name="Ren Q."/>
            <person name="Paulsen I."/>
            <person name="Zhang H."/>
            <person name="Bastida-Corcuera F.D."/>
            <person name="Simoes-Barbosa A."/>
            <person name="Brown M.T."/>
            <person name="Hayes R.D."/>
            <person name="Mukherjee M."/>
            <person name="Okumura C.Y."/>
            <person name="Schneider R."/>
            <person name="Smith A.J."/>
            <person name="Vanacova S."/>
            <person name="Villalvazo M."/>
            <person name="Haas B.J."/>
            <person name="Pertea M."/>
            <person name="Feldblyum T.V."/>
            <person name="Utterback T.R."/>
            <person name="Shu C.L."/>
            <person name="Osoegawa K."/>
            <person name="de Jong P.J."/>
            <person name="Hrdy I."/>
            <person name="Horvathova L."/>
            <person name="Zubacova Z."/>
            <person name="Dolezal P."/>
            <person name="Malik S.B."/>
            <person name="Logsdon J.M. Jr."/>
            <person name="Henze K."/>
            <person name="Gupta A."/>
            <person name="Wang C.C."/>
            <person name="Dunne R.L."/>
            <person name="Upcroft J.A."/>
            <person name="Upcroft P."/>
            <person name="White O."/>
            <person name="Salzberg S.L."/>
            <person name="Tang P."/>
            <person name="Chiu C.-H."/>
            <person name="Lee Y.-S."/>
            <person name="Embley T.M."/>
            <person name="Coombs G.H."/>
            <person name="Mottram J.C."/>
            <person name="Tachezy J."/>
            <person name="Fraser-Liggett C.M."/>
            <person name="Johnson P.J."/>
        </authorList>
    </citation>
    <scope>NUCLEOTIDE SEQUENCE [LARGE SCALE GENOMIC DNA]</scope>
    <source>
        <strain evidence="1">G3</strain>
    </source>
</reference>
<protein>
    <submittedName>
        <fullName evidence="1">Uncharacterized protein</fullName>
    </submittedName>
</protein>
<proteinExistence type="predicted"/>
<dbReference type="AlphaFoldDB" id="A2E3I1"/>
<dbReference type="EMBL" id="DS113296">
    <property type="protein sequence ID" value="EAY12747.1"/>
    <property type="molecule type" value="Genomic_DNA"/>
</dbReference>
<gene>
    <name evidence="1" type="ORF">TVAG_400730</name>
</gene>
<sequence length="513" mass="57847">MDLRVSMFQLLYKLGEVSNLSLVASEYGKELQDPQSNMKGVLFTHQVTIDYNKTEEFSIQLMCLMRDDFSTFKKLIRQICFRIIKRTIAISAGVDCIRLDKTQIRITVIPTNIPHAAMTRLFCGLYCYGESIVSTSGIVTRLADQTMAIVRYLYVCPDDGYEEYVTRNKNNKKCRDCGNKLIEDVTGRLLIKSITFTLCPFDCPQLNLQVEMRSNDLPPKIGDQVKVTGEFHGTILRALFVNKEIKVTNDRKQFDSTFKSLLNLLEFICPGESQEVKRLVYFGMISLISNESITMICDNEMKLQQTAMALKRYLDIDATTPNKSLTKEKGFLTLKKSCAILHADLSSNKMTENILNAMSNGTPYILLLKDPSKFSSIQLCCRVFDVINLVSNFNKSDILKTSIDLFRRVSVDDEASLILTRYSIKSGCDAVPAARANAAMRGSATVEKLDAMMAVYVCEEKKNSLNSTSFIGTNPSKGFLFFNPSDSIIPSNDEILLFNCWSSKVECFLEAEI</sequence>
<dbReference type="Proteomes" id="UP000001542">
    <property type="component" value="Unassembled WGS sequence"/>
</dbReference>
<accession>A2E3I1</accession>
<evidence type="ECO:0000313" key="2">
    <source>
        <dbReference type="Proteomes" id="UP000001542"/>
    </source>
</evidence>
<dbReference type="KEGG" id="tva:4770720"/>
<keyword evidence="2" id="KW-1185">Reference proteome</keyword>
<dbReference type="VEuPathDB" id="TrichDB:TVAG_400730"/>
<organism evidence="1 2">
    <name type="scientific">Trichomonas vaginalis (strain ATCC PRA-98 / G3)</name>
    <dbReference type="NCBI Taxonomy" id="412133"/>
    <lineage>
        <taxon>Eukaryota</taxon>
        <taxon>Metamonada</taxon>
        <taxon>Parabasalia</taxon>
        <taxon>Trichomonadida</taxon>
        <taxon>Trichomonadidae</taxon>
        <taxon>Trichomonas</taxon>
    </lineage>
</organism>
<name>A2E3I1_TRIV3</name>
<dbReference type="RefSeq" id="XP_001324970.1">
    <property type="nucleotide sequence ID" value="XM_001324935.1"/>
</dbReference>
<dbReference type="InParanoid" id="A2E3I1"/>